<organism evidence="3 4">
    <name type="scientific">Pigmentiphaga aceris</name>
    <dbReference type="NCBI Taxonomy" id="1940612"/>
    <lineage>
        <taxon>Bacteria</taxon>
        <taxon>Pseudomonadati</taxon>
        <taxon>Pseudomonadota</taxon>
        <taxon>Betaproteobacteria</taxon>
        <taxon>Burkholderiales</taxon>
        <taxon>Alcaligenaceae</taxon>
        <taxon>Pigmentiphaga</taxon>
    </lineage>
</organism>
<dbReference type="RefSeq" id="WP_148812817.1">
    <property type="nucleotide sequence ID" value="NZ_CP043046.1"/>
</dbReference>
<proteinExistence type="predicted"/>
<keyword evidence="4" id="KW-1185">Reference proteome</keyword>
<dbReference type="PIRSF" id="PIRSF018266">
    <property type="entry name" value="FecR"/>
    <property type="match status" value="1"/>
</dbReference>
<gene>
    <name evidence="3" type="ORF">FXN63_03310</name>
</gene>
<dbReference type="Pfam" id="PF04773">
    <property type="entry name" value="FecR"/>
    <property type="match status" value="1"/>
</dbReference>
<dbReference type="OrthoDB" id="1100567at2"/>
<dbReference type="Proteomes" id="UP000325161">
    <property type="component" value="Chromosome"/>
</dbReference>
<dbReference type="AlphaFoldDB" id="A0A5C0AX97"/>
<evidence type="ECO:0000313" key="4">
    <source>
        <dbReference type="Proteomes" id="UP000325161"/>
    </source>
</evidence>
<dbReference type="InterPro" id="IPR006860">
    <property type="entry name" value="FecR"/>
</dbReference>
<evidence type="ECO:0000259" key="1">
    <source>
        <dbReference type="Pfam" id="PF04773"/>
    </source>
</evidence>
<reference evidence="3 4" key="1">
    <citation type="submission" date="2019-08" db="EMBL/GenBank/DDBJ databases">
        <title>Amphibian skin-associated Pigmentiphaga: genome sequence and occurrence across geography and hosts.</title>
        <authorList>
            <person name="Bletz M.C."/>
            <person name="Bunk B."/>
            <person name="Sproeer C."/>
            <person name="Biwer P."/>
            <person name="Reiter S."/>
            <person name="Rabemananjara F.C.E."/>
            <person name="Schulz S."/>
            <person name="Overmann J."/>
            <person name="Vences M."/>
        </authorList>
    </citation>
    <scope>NUCLEOTIDE SEQUENCE [LARGE SCALE GENOMIC DNA]</scope>
    <source>
        <strain evidence="3 4">Mada1488</strain>
    </source>
</reference>
<dbReference type="InterPro" id="IPR032623">
    <property type="entry name" value="FecR_N"/>
</dbReference>
<protein>
    <submittedName>
        <fullName evidence="3">FecR family protein</fullName>
    </submittedName>
</protein>
<dbReference type="GO" id="GO:0016989">
    <property type="term" value="F:sigma factor antagonist activity"/>
    <property type="evidence" value="ECO:0007669"/>
    <property type="project" value="TreeGrafter"/>
</dbReference>
<sequence length="337" mass="36033">MSDSIAVNMGAGGAGLSVSDERVLQAAVHWQVRLESGAATDKDRLAFERWCAADARHQAAWRRVAGLLDSPLSVVRELGNRAPEQIHAAQHALLHTRRRNLLRGALAVAGVGSATALIADRLAPLGQVTADLRTGTGERRHFALSDGSDVELNARSAADVRFDDAARVLRLRAGALIATVARDVARPFSVQTTHGEARALGTRFLTQLRDTHTQVVVLEHQVEIATRSGQRITLQAGEGATFTTESINRMGGAVQSAAAWSGGMLAVDDAPLSEVIEDVRAYHRGFIRVSLAAAPLRVFGVFPLGDTEQILQALAHSLPLNVQRVGGWVISIDVRQA</sequence>
<accession>A0A5C0AX97</accession>
<name>A0A5C0AX97_9BURK</name>
<feature type="domain" description="FecR N-terminal" evidence="2">
    <location>
        <begin position="25"/>
        <end position="65"/>
    </location>
</feature>
<dbReference type="KEGG" id="pacr:FXN63_03310"/>
<evidence type="ECO:0000313" key="3">
    <source>
        <dbReference type="EMBL" id="QEI04977.1"/>
    </source>
</evidence>
<dbReference type="PANTHER" id="PTHR30273">
    <property type="entry name" value="PERIPLASMIC SIGNAL SENSOR AND SIGMA FACTOR ACTIVATOR FECR-RELATED"/>
    <property type="match status" value="1"/>
</dbReference>
<dbReference type="InterPro" id="IPR012373">
    <property type="entry name" value="Ferrdict_sens_TM"/>
</dbReference>
<dbReference type="EMBL" id="CP043046">
    <property type="protein sequence ID" value="QEI04977.1"/>
    <property type="molecule type" value="Genomic_DNA"/>
</dbReference>
<dbReference type="PANTHER" id="PTHR30273:SF2">
    <property type="entry name" value="PROTEIN FECR"/>
    <property type="match status" value="1"/>
</dbReference>
<evidence type="ECO:0000259" key="2">
    <source>
        <dbReference type="Pfam" id="PF16220"/>
    </source>
</evidence>
<dbReference type="Gene3D" id="2.60.120.1440">
    <property type="match status" value="1"/>
</dbReference>
<feature type="domain" description="FecR protein" evidence="1">
    <location>
        <begin position="131"/>
        <end position="223"/>
    </location>
</feature>
<dbReference type="Pfam" id="PF16220">
    <property type="entry name" value="DUF4880"/>
    <property type="match status" value="1"/>
</dbReference>